<feature type="compositionally biased region" description="Low complexity" evidence="1">
    <location>
        <begin position="123"/>
        <end position="141"/>
    </location>
</feature>
<proteinExistence type="predicted"/>
<organism evidence="2 3">
    <name type="scientific">Wuchereria bancrofti</name>
    <dbReference type="NCBI Taxonomy" id="6293"/>
    <lineage>
        <taxon>Eukaryota</taxon>
        <taxon>Metazoa</taxon>
        <taxon>Ecdysozoa</taxon>
        <taxon>Nematoda</taxon>
        <taxon>Chromadorea</taxon>
        <taxon>Rhabditida</taxon>
        <taxon>Spirurina</taxon>
        <taxon>Spiruromorpha</taxon>
        <taxon>Filarioidea</taxon>
        <taxon>Onchocercidae</taxon>
        <taxon>Wuchereria</taxon>
    </lineage>
</organism>
<feature type="compositionally biased region" description="Basic and acidic residues" evidence="1">
    <location>
        <begin position="39"/>
        <end position="49"/>
    </location>
</feature>
<evidence type="ECO:0000313" key="3">
    <source>
        <dbReference type="Proteomes" id="UP000270924"/>
    </source>
</evidence>
<feature type="compositionally biased region" description="Basic and acidic residues" evidence="1">
    <location>
        <begin position="150"/>
        <end position="159"/>
    </location>
</feature>
<name>A0A3P7E0F0_WUCBA</name>
<feature type="compositionally biased region" description="Low complexity" evidence="1">
    <location>
        <begin position="98"/>
        <end position="111"/>
    </location>
</feature>
<feature type="region of interest" description="Disordered" evidence="1">
    <location>
        <begin position="35"/>
        <end position="57"/>
    </location>
</feature>
<gene>
    <name evidence="2" type="ORF">WBA_LOCUS9190</name>
</gene>
<sequence length="317" mass="33352">MLAPPPATMDSGALSDEGEFCEFAVSESATGCRALDAGEEQRRGGDEPRPVAQRLSVEVRDVQDDHVGDLLARRRSGRILAVNASSYLEELDEGRTTAPPSSAAARAAPGARSAARAQVELGAAAAPTRPTGGTARAPGARWPRRGRLGGRRDDQEARRALRAAQDVPETLSVDRHVVGDGLGLQLRSSTAGGRSLPAPRGQGRLELDVDGGEGGEAGEPHNRGLERHEDLRLAASGAPGLGTSRRHQRPGADAPVLVYGAEHLVLQRDRGELVGDRDRLEDLAVPSDLGQRLLVAGRSDPVGVCQGEPHQVHLVAF</sequence>
<feature type="non-terminal residue" evidence="2">
    <location>
        <position position="317"/>
    </location>
</feature>
<protein>
    <submittedName>
        <fullName evidence="2">Uncharacterized protein</fullName>
    </submittedName>
</protein>
<evidence type="ECO:0000313" key="2">
    <source>
        <dbReference type="EMBL" id="VDM15951.1"/>
    </source>
</evidence>
<keyword evidence="3" id="KW-1185">Reference proteome</keyword>
<reference evidence="2 3" key="1">
    <citation type="submission" date="2018-11" db="EMBL/GenBank/DDBJ databases">
        <authorList>
            <consortium name="Pathogen Informatics"/>
        </authorList>
    </citation>
    <scope>NUCLEOTIDE SEQUENCE [LARGE SCALE GENOMIC DNA]</scope>
</reference>
<dbReference type="InParanoid" id="A0A3P7E0F0"/>
<evidence type="ECO:0000256" key="1">
    <source>
        <dbReference type="SAM" id="MobiDB-lite"/>
    </source>
</evidence>
<dbReference type="Proteomes" id="UP000270924">
    <property type="component" value="Unassembled WGS sequence"/>
</dbReference>
<dbReference type="AlphaFoldDB" id="A0A3P7E0F0"/>
<feature type="region of interest" description="Disordered" evidence="1">
    <location>
        <begin position="89"/>
        <end position="111"/>
    </location>
</feature>
<feature type="region of interest" description="Disordered" evidence="1">
    <location>
        <begin position="186"/>
        <end position="225"/>
    </location>
</feature>
<accession>A0A3P7E0F0</accession>
<dbReference type="EMBL" id="UYWW01008674">
    <property type="protein sequence ID" value="VDM15951.1"/>
    <property type="molecule type" value="Genomic_DNA"/>
</dbReference>
<feature type="region of interest" description="Disordered" evidence="1">
    <location>
        <begin position="123"/>
        <end position="165"/>
    </location>
</feature>